<evidence type="ECO:0000256" key="1">
    <source>
        <dbReference type="ARBA" id="ARBA00001971"/>
    </source>
</evidence>
<evidence type="ECO:0000313" key="12">
    <source>
        <dbReference type="Proteomes" id="UP000489600"/>
    </source>
</evidence>
<dbReference type="InterPro" id="IPR001128">
    <property type="entry name" value="Cyt_P450"/>
</dbReference>
<dbReference type="CDD" id="cd11075">
    <property type="entry name" value="CYP77_89"/>
    <property type="match status" value="1"/>
</dbReference>
<evidence type="ECO:0000256" key="3">
    <source>
        <dbReference type="ARBA" id="ARBA00022617"/>
    </source>
</evidence>
<dbReference type="SUPFAM" id="SSF48264">
    <property type="entry name" value="Cytochrome P450"/>
    <property type="match status" value="1"/>
</dbReference>
<dbReference type="PRINTS" id="PR00385">
    <property type="entry name" value="P450"/>
</dbReference>
<evidence type="ECO:0000256" key="10">
    <source>
        <dbReference type="SAM" id="Phobius"/>
    </source>
</evidence>
<evidence type="ECO:0008006" key="13">
    <source>
        <dbReference type="Google" id="ProtNLM"/>
    </source>
</evidence>
<feature type="binding site" description="axial binding residue" evidence="8">
    <location>
        <position position="454"/>
    </location>
    <ligand>
        <name>heme</name>
        <dbReference type="ChEBI" id="CHEBI:30413"/>
    </ligand>
    <ligandPart>
        <name>Fe</name>
        <dbReference type="ChEBI" id="CHEBI:18248"/>
    </ligandPart>
</feature>
<keyword evidence="10" id="KW-1133">Transmembrane helix</keyword>
<accession>A0A565CI56</accession>
<evidence type="ECO:0000256" key="7">
    <source>
        <dbReference type="ARBA" id="ARBA00023033"/>
    </source>
</evidence>
<dbReference type="Pfam" id="PF00067">
    <property type="entry name" value="p450"/>
    <property type="match status" value="1"/>
</dbReference>
<dbReference type="PANTHER" id="PTHR47944">
    <property type="entry name" value="CYTOCHROME P450 98A9"/>
    <property type="match status" value="1"/>
</dbReference>
<dbReference type="PROSITE" id="PS00086">
    <property type="entry name" value="CYTOCHROME_P450"/>
    <property type="match status" value="1"/>
</dbReference>
<dbReference type="GO" id="GO:0004497">
    <property type="term" value="F:monooxygenase activity"/>
    <property type="evidence" value="ECO:0007669"/>
    <property type="project" value="UniProtKB-KW"/>
</dbReference>
<keyword evidence="10" id="KW-0472">Membrane</keyword>
<dbReference type="PRINTS" id="PR00463">
    <property type="entry name" value="EP450I"/>
</dbReference>
<feature type="transmembrane region" description="Helical" evidence="10">
    <location>
        <begin position="6"/>
        <end position="28"/>
    </location>
</feature>
<dbReference type="InterPro" id="IPR036396">
    <property type="entry name" value="Cyt_P450_sf"/>
</dbReference>
<name>A0A565CI56_9BRAS</name>
<comment type="caution">
    <text evidence="11">The sequence shown here is derived from an EMBL/GenBank/DDBJ whole genome shotgun (WGS) entry which is preliminary data.</text>
</comment>
<dbReference type="AlphaFoldDB" id="A0A565CI56"/>
<sequence length="541" mass="61537">MSLISFVPTCLDLTFFVIIFSGFVFLLIRWTSKTKKRLNLPPGPHGWPVVGNLFQFARSGKPFFEYAEELKKTYGPIFTLRMGTRTMIIISDANLVHEALIQRGALFASRPAENPTRTIFSCDKFTVNAAKYGPVWRSLRRNMVQNMLSSTRLKEFGSVRKSAMDKLIERIKSESEQHDGLIWVLKNARFAAFCILLEMCFGIEMNEESIEKMDEILKTVLMTVDPRIDDYLPILAPFFSKERKRALQVRREQVDFVVGFIERRKRAIQNPGSDKTASFFSYLDTLFDLKVEGRKSTPSNEELVTLCSEFLNGGTDTTGTAIEWGIAQLIANPEIQSRLYDEIKSVAGDRRIEERDVDKMVFLQAFVKELLRKHPPTYFSLTHAVMETTKLAGYDIPAGVNVEVYIPGINEDPNIWVNPKKFDPDRFMLGKENADITGISGVKMIPFGVGRRICPGLAMATVHVYLMLARMVQEFEWCAYPPGSEIDFAGKLEFTVVMKNPLRAMVKSRVGNTQPVPKKIKFDEDYGSMPISEARFQLSDL</sequence>
<evidence type="ECO:0000256" key="8">
    <source>
        <dbReference type="PIRSR" id="PIRSR602401-1"/>
    </source>
</evidence>
<dbReference type="InterPro" id="IPR002401">
    <property type="entry name" value="Cyt_P450_E_grp-I"/>
</dbReference>
<proteinExistence type="inferred from homology"/>
<dbReference type="GO" id="GO:0020037">
    <property type="term" value="F:heme binding"/>
    <property type="evidence" value="ECO:0007669"/>
    <property type="project" value="InterPro"/>
</dbReference>
<dbReference type="EMBL" id="CABITT030000008">
    <property type="protein sequence ID" value="VVB13226.1"/>
    <property type="molecule type" value="Genomic_DNA"/>
</dbReference>
<dbReference type="InterPro" id="IPR017972">
    <property type="entry name" value="Cyt_P450_CS"/>
</dbReference>
<dbReference type="Proteomes" id="UP000489600">
    <property type="component" value="Unassembled WGS sequence"/>
</dbReference>
<dbReference type="PANTHER" id="PTHR47944:SF19">
    <property type="entry name" value="CYTOCHROME P450 77A4"/>
    <property type="match status" value="1"/>
</dbReference>
<comment type="cofactor">
    <cofactor evidence="1 8">
        <name>heme</name>
        <dbReference type="ChEBI" id="CHEBI:30413"/>
    </cofactor>
</comment>
<evidence type="ECO:0000256" key="5">
    <source>
        <dbReference type="ARBA" id="ARBA00023002"/>
    </source>
</evidence>
<dbReference type="GO" id="GO:0005506">
    <property type="term" value="F:iron ion binding"/>
    <property type="evidence" value="ECO:0007669"/>
    <property type="project" value="InterPro"/>
</dbReference>
<reference evidence="11" key="1">
    <citation type="submission" date="2019-07" db="EMBL/GenBank/DDBJ databases">
        <authorList>
            <person name="Dittberner H."/>
        </authorList>
    </citation>
    <scope>NUCLEOTIDE SEQUENCE [LARGE SCALE GENOMIC DNA]</scope>
</reference>
<keyword evidence="12" id="KW-1185">Reference proteome</keyword>
<evidence type="ECO:0000256" key="6">
    <source>
        <dbReference type="ARBA" id="ARBA00023004"/>
    </source>
</evidence>
<dbReference type="GO" id="GO:0016705">
    <property type="term" value="F:oxidoreductase activity, acting on paired donors, with incorporation or reduction of molecular oxygen"/>
    <property type="evidence" value="ECO:0007669"/>
    <property type="project" value="InterPro"/>
</dbReference>
<comment type="similarity">
    <text evidence="2 9">Belongs to the cytochrome P450 family.</text>
</comment>
<keyword evidence="7 9" id="KW-0503">Monooxygenase</keyword>
<protein>
    <recommendedName>
        <fullName evidence="13">Cytochrome P450</fullName>
    </recommendedName>
</protein>
<evidence type="ECO:0000256" key="4">
    <source>
        <dbReference type="ARBA" id="ARBA00022723"/>
    </source>
</evidence>
<evidence type="ECO:0000256" key="9">
    <source>
        <dbReference type="RuleBase" id="RU000461"/>
    </source>
</evidence>
<gene>
    <name evidence="11" type="ORF">ANE_LOCUS23670</name>
</gene>
<keyword evidence="5 9" id="KW-0560">Oxidoreductase</keyword>
<evidence type="ECO:0000313" key="11">
    <source>
        <dbReference type="EMBL" id="VVB13226.1"/>
    </source>
</evidence>
<keyword evidence="6 8" id="KW-0408">Iron</keyword>
<keyword evidence="3 8" id="KW-0349">Heme</keyword>
<keyword evidence="10" id="KW-0812">Transmembrane</keyword>
<dbReference type="OrthoDB" id="1470350at2759"/>
<evidence type="ECO:0000256" key="2">
    <source>
        <dbReference type="ARBA" id="ARBA00010617"/>
    </source>
</evidence>
<organism evidence="11 12">
    <name type="scientific">Arabis nemorensis</name>
    <dbReference type="NCBI Taxonomy" id="586526"/>
    <lineage>
        <taxon>Eukaryota</taxon>
        <taxon>Viridiplantae</taxon>
        <taxon>Streptophyta</taxon>
        <taxon>Embryophyta</taxon>
        <taxon>Tracheophyta</taxon>
        <taxon>Spermatophyta</taxon>
        <taxon>Magnoliopsida</taxon>
        <taxon>eudicotyledons</taxon>
        <taxon>Gunneridae</taxon>
        <taxon>Pentapetalae</taxon>
        <taxon>rosids</taxon>
        <taxon>malvids</taxon>
        <taxon>Brassicales</taxon>
        <taxon>Brassicaceae</taxon>
        <taxon>Arabideae</taxon>
        <taxon>Arabis</taxon>
    </lineage>
</organism>
<dbReference type="Gene3D" id="1.10.630.10">
    <property type="entry name" value="Cytochrome P450"/>
    <property type="match status" value="1"/>
</dbReference>
<dbReference type="FunFam" id="1.10.630.10:FF:000012">
    <property type="entry name" value="Cytochrome P450 family protein"/>
    <property type="match status" value="1"/>
</dbReference>
<keyword evidence="4 8" id="KW-0479">Metal-binding</keyword>